<gene>
    <name evidence="2" type="ORF">NAG76_09240</name>
</gene>
<name>A0A9J6ZJP5_9BACL</name>
<evidence type="ECO:0000313" key="3">
    <source>
        <dbReference type="Proteomes" id="UP001056756"/>
    </source>
</evidence>
<dbReference type="EMBL" id="CP097899">
    <property type="protein sequence ID" value="URN96378.1"/>
    <property type="molecule type" value="Genomic_DNA"/>
</dbReference>
<feature type="transmembrane region" description="Helical" evidence="1">
    <location>
        <begin position="6"/>
        <end position="22"/>
    </location>
</feature>
<evidence type="ECO:0000256" key="1">
    <source>
        <dbReference type="SAM" id="Phobius"/>
    </source>
</evidence>
<dbReference type="KEGG" id="plig:NAG76_09240"/>
<evidence type="ECO:0000313" key="2">
    <source>
        <dbReference type="EMBL" id="URN96378.1"/>
    </source>
</evidence>
<proteinExistence type="predicted"/>
<reference evidence="2" key="1">
    <citation type="submission" date="2022-05" db="EMBL/GenBank/DDBJ databases">
        <title>Novel bacterial taxa in a minimal lignocellulolytic consortium and its capacity to transform plastics disclosed by genome-resolved metagenomics.</title>
        <authorList>
            <person name="Rodriguez C.A.D."/>
            <person name="Diaz-Garcia L."/>
            <person name="Herrera K."/>
            <person name="Tarazona N.A."/>
            <person name="Sproer C."/>
            <person name="Overmann J."/>
            <person name="Jimenez D.J."/>
        </authorList>
    </citation>
    <scope>NUCLEOTIDE SEQUENCE</scope>
    <source>
        <strain evidence="2">MAG5</strain>
    </source>
</reference>
<keyword evidence="1" id="KW-1133">Transmembrane helix</keyword>
<keyword evidence="1" id="KW-0812">Transmembrane</keyword>
<feature type="transmembrane region" description="Helical" evidence="1">
    <location>
        <begin position="29"/>
        <end position="49"/>
    </location>
</feature>
<dbReference type="AlphaFoldDB" id="A0A9J6ZJP5"/>
<accession>A0A9J6ZJP5</accession>
<keyword evidence="1" id="KW-0472">Membrane</keyword>
<dbReference type="Proteomes" id="UP001056756">
    <property type="component" value="Chromosome"/>
</dbReference>
<organism evidence="2 3">
    <name type="scientific">Candidatus Pristimantibacillus lignocellulolyticus</name>
    <dbReference type="NCBI Taxonomy" id="2994561"/>
    <lineage>
        <taxon>Bacteria</taxon>
        <taxon>Bacillati</taxon>
        <taxon>Bacillota</taxon>
        <taxon>Bacilli</taxon>
        <taxon>Bacillales</taxon>
        <taxon>Paenibacillaceae</taxon>
        <taxon>Candidatus Pristimantibacillus</taxon>
    </lineage>
</organism>
<protein>
    <submittedName>
        <fullName evidence="2">Uncharacterized protein</fullName>
    </submittedName>
</protein>
<sequence length="297" mass="35107">MYIQWYGIYLIVSLAVIIILNWKNKRNIALKMIVVTFLPVVGWVLPMVWSRIRSEDSSKEFNDYIERQQEEHKVRRIGIYNEVEKYKELNVIPIEDALVVSEHQERRQVMIDVLKQDTINYIEILQRAVSNEDTETSHYAVSAIVELKRKLQISMQELTVKYENDQSNLHVVIAYVEVLREFMNSGFLDHRTLRKYQFTYLSVLNRLIVLAYETKWAYIAKVNMEIKLELYGDAEKTAQLFIENFPDNEDAYLSLLKVYFVTRSKQKLHLTLDKLKNSPVRLSNQALTTVRFWSEGA</sequence>